<dbReference type="EMBL" id="GBRH01264450">
    <property type="protein sequence ID" value="JAD33445.1"/>
    <property type="molecule type" value="Transcribed_RNA"/>
</dbReference>
<dbReference type="AlphaFoldDB" id="A0A0A8Z9N0"/>
<proteinExistence type="predicted"/>
<reference evidence="2" key="1">
    <citation type="submission" date="2014-09" db="EMBL/GenBank/DDBJ databases">
        <authorList>
            <person name="Magalhaes I.L.F."/>
            <person name="Oliveira U."/>
            <person name="Santos F.R."/>
            <person name="Vidigal T.H.D.A."/>
            <person name="Brescovit A.D."/>
            <person name="Santos A.J."/>
        </authorList>
    </citation>
    <scope>NUCLEOTIDE SEQUENCE</scope>
    <source>
        <tissue evidence="2">Shoot tissue taken approximately 20 cm above the soil surface</tissue>
    </source>
</reference>
<protein>
    <submittedName>
        <fullName evidence="2">Uncharacterized protein</fullName>
    </submittedName>
</protein>
<feature type="region of interest" description="Disordered" evidence="1">
    <location>
        <begin position="1"/>
        <end position="37"/>
    </location>
</feature>
<feature type="region of interest" description="Disordered" evidence="1">
    <location>
        <begin position="47"/>
        <end position="66"/>
    </location>
</feature>
<organism evidence="2">
    <name type="scientific">Arundo donax</name>
    <name type="common">Giant reed</name>
    <name type="synonym">Donax arundinaceus</name>
    <dbReference type="NCBI Taxonomy" id="35708"/>
    <lineage>
        <taxon>Eukaryota</taxon>
        <taxon>Viridiplantae</taxon>
        <taxon>Streptophyta</taxon>
        <taxon>Embryophyta</taxon>
        <taxon>Tracheophyta</taxon>
        <taxon>Spermatophyta</taxon>
        <taxon>Magnoliopsida</taxon>
        <taxon>Liliopsida</taxon>
        <taxon>Poales</taxon>
        <taxon>Poaceae</taxon>
        <taxon>PACMAD clade</taxon>
        <taxon>Arundinoideae</taxon>
        <taxon>Arundineae</taxon>
        <taxon>Arundo</taxon>
    </lineage>
</organism>
<evidence type="ECO:0000313" key="2">
    <source>
        <dbReference type="EMBL" id="JAD33445.1"/>
    </source>
</evidence>
<accession>A0A0A8Z9N0</accession>
<evidence type="ECO:0000256" key="1">
    <source>
        <dbReference type="SAM" id="MobiDB-lite"/>
    </source>
</evidence>
<reference evidence="2" key="2">
    <citation type="journal article" date="2015" name="Data Brief">
        <title>Shoot transcriptome of the giant reed, Arundo donax.</title>
        <authorList>
            <person name="Barrero R.A."/>
            <person name="Guerrero F.D."/>
            <person name="Moolhuijzen P."/>
            <person name="Goolsby J.A."/>
            <person name="Tidwell J."/>
            <person name="Bellgard S.E."/>
            <person name="Bellgard M.I."/>
        </authorList>
    </citation>
    <scope>NUCLEOTIDE SEQUENCE</scope>
    <source>
        <tissue evidence="2">Shoot tissue taken approximately 20 cm above the soil surface</tissue>
    </source>
</reference>
<name>A0A0A8Z9N0_ARUDO</name>
<sequence>MASISHSTTQTGTKELATRTSFDTGHSGQSRLFQPELTIPSDPVLSAYGSSSSQMHLHGKETMNRSIGVKEEIKKSSYHEFKNQRNTYRFEKKEKTCK</sequence>
<feature type="compositionally biased region" description="Polar residues" evidence="1">
    <location>
        <begin position="1"/>
        <end position="32"/>
    </location>
</feature>